<sequence length="178" mass="19838">MVETYLKLLEQGYFEVTFAFEGLADENVWKRPADGLLSIGELAGHIAYWEAVRLAGEGGQPSPDASGVSLAPDLAKCRVSSLLIDDRFRYYPKTIPTTPSEQQLAMTADQVCKELLRVHQESVAHFKALNPDLAGPVPGWPPEWTYGGFLEYLIFHIGYHTGQMYTVRHLLGDQTPDN</sequence>
<evidence type="ECO:0000313" key="3">
    <source>
        <dbReference type="Proteomes" id="UP000287394"/>
    </source>
</evidence>
<dbReference type="AlphaFoldDB" id="A0A402D3S7"/>
<dbReference type="InterPro" id="IPR024775">
    <property type="entry name" value="DinB-like"/>
</dbReference>
<name>A0A402D3S7_9BACT</name>
<feature type="domain" description="DinB-like" evidence="1">
    <location>
        <begin position="15"/>
        <end position="164"/>
    </location>
</feature>
<evidence type="ECO:0000259" key="1">
    <source>
        <dbReference type="Pfam" id="PF12867"/>
    </source>
</evidence>
<dbReference type="EMBL" id="AP025739">
    <property type="protein sequence ID" value="BDI31829.1"/>
    <property type="molecule type" value="Genomic_DNA"/>
</dbReference>
<organism evidence="2 3">
    <name type="scientific">Capsulimonas corticalis</name>
    <dbReference type="NCBI Taxonomy" id="2219043"/>
    <lineage>
        <taxon>Bacteria</taxon>
        <taxon>Bacillati</taxon>
        <taxon>Armatimonadota</taxon>
        <taxon>Armatimonadia</taxon>
        <taxon>Capsulimonadales</taxon>
        <taxon>Capsulimonadaceae</taxon>
        <taxon>Capsulimonas</taxon>
    </lineage>
</organism>
<dbReference type="InterPro" id="IPR034660">
    <property type="entry name" value="DinB/YfiT-like"/>
</dbReference>
<dbReference type="RefSeq" id="WP_119324136.1">
    <property type="nucleotide sequence ID" value="NZ_AP025739.1"/>
</dbReference>
<protein>
    <recommendedName>
        <fullName evidence="1">DinB-like domain-containing protein</fullName>
    </recommendedName>
</protein>
<reference evidence="2 3" key="1">
    <citation type="journal article" date="2019" name="Int. J. Syst. Evol. Microbiol.">
        <title>Capsulimonas corticalis gen. nov., sp. nov., an aerobic capsulated bacterium, of a novel bacterial order, Capsulimonadales ord. nov., of the class Armatimonadia of the phylum Armatimonadetes.</title>
        <authorList>
            <person name="Li J."/>
            <person name="Kudo C."/>
            <person name="Tonouchi A."/>
        </authorList>
    </citation>
    <scope>NUCLEOTIDE SEQUENCE [LARGE SCALE GENOMIC DNA]</scope>
    <source>
        <strain evidence="2 3">AX-7</strain>
    </source>
</reference>
<dbReference type="Gene3D" id="1.20.120.450">
    <property type="entry name" value="dinb family like domain"/>
    <property type="match status" value="1"/>
</dbReference>
<evidence type="ECO:0000313" key="2">
    <source>
        <dbReference type="EMBL" id="BDI31829.1"/>
    </source>
</evidence>
<dbReference type="OrthoDB" id="9797077at2"/>
<dbReference type="Pfam" id="PF12867">
    <property type="entry name" value="DinB_2"/>
    <property type="match status" value="1"/>
</dbReference>
<dbReference type="Proteomes" id="UP000287394">
    <property type="component" value="Chromosome"/>
</dbReference>
<accession>A0A402D3S7</accession>
<gene>
    <name evidence="2" type="ORF">CCAX7_38800</name>
</gene>
<dbReference type="KEGG" id="ccot:CCAX7_38800"/>
<dbReference type="SUPFAM" id="SSF109854">
    <property type="entry name" value="DinB/YfiT-like putative metalloenzymes"/>
    <property type="match status" value="1"/>
</dbReference>
<proteinExistence type="predicted"/>
<keyword evidence="3" id="KW-1185">Reference proteome</keyword>